<proteinExistence type="predicted"/>
<evidence type="ECO:0000313" key="3">
    <source>
        <dbReference type="WBParaSite" id="nRc.2.0.1.t17900-RA"/>
    </source>
</evidence>
<reference evidence="3" key="1">
    <citation type="submission" date="2022-11" db="UniProtKB">
        <authorList>
            <consortium name="WormBaseParasite"/>
        </authorList>
    </citation>
    <scope>IDENTIFICATION</scope>
</reference>
<organism evidence="2 3">
    <name type="scientific">Romanomermis culicivorax</name>
    <name type="common">Nematode worm</name>
    <dbReference type="NCBI Taxonomy" id="13658"/>
    <lineage>
        <taxon>Eukaryota</taxon>
        <taxon>Metazoa</taxon>
        <taxon>Ecdysozoa</taxon>
        <taxon>Nematoda</taxon>
        <taxon>Enoplea</taxon>
        <taxon>Dorylaimia</taxon>
        <taxon>Mermithida</taxon>
        <taxon>Mermithoidea</taxon>
        <taxon>Mermithidae</taxon>
        <taxon>Romanomermis</taxon>
    </lineage>
</organism>
<sequence>MEMNNEDNVITDYCEKAENLKQRNKSQQRSTVLMLLALIVQWYIHYIYMMMDQFHQDDPMVNNIHDN</sequence>
<evidence type="ECO:0000313" key="2">
    <source>
        <dbReference type="Proteomes" id="UP000887565"/>
    </source>
</evidence>
<keyword evidence="1" id="KW-0812">Transmembrane</keyword>
<protein>
    <submittedName>
        <fullName evidence="3">Uncharacterized protein</fullName>
    </submittedName>
</protein>
<evidence type="ECO:0000256" key="1">
    <source>
        <dbReference type="SAM" id="Phobius"/>
    </source>
</evidence>
<dbReference type="Proteomes" id="UP000887565">
    <property type="component" value="Unplaced"/>
</dbReference>
<keyword evidence="1" id="KW-0472">Membrane</keyword>
<keyword evidence="1" id="KW-1133">Transmembrane helix</keyword>
<name>A0A915IWW5_ROMCU</name>
<keyword evidence="2" id="KW-1185">Reference proteome</keyword>
<dbReference type="WBParaSite" id="nRc.2.0.1.t17900-RA">
    <property type="protein sequence ID" value="nRc.2.0.1.t17900-RA"/>
    <property type="gene ID" value="nRc.2.0.1.g17900"/>
</dbReference>
<feature type="transmembrane region" description="Helical" evidence="1">
    <location>
        <begin position="31"/>
        <end position="51"/>
    </location>
</feature>
<dbReference type="AlphaFoldDB" id="A0A915IWW5"/>
<accession>A0A915IWW5</accession>